<gene>
    <name evidence="1" type="ORF">MM415A00613_0038</name>
    <name evidence="2" type="ORF">MM415B04876_0009</name>
</gene>
<evidence type="ECO:0000313" key="1">
    <source>
        <dbReference type="EMBL" id="QJA80991.1"/>
    </source>
</evidence>
<dbReference type="AlphaFoldDB" id="A0A6M3KH79"/>
<organism evidence="1">
    <name type="scientific">viral metagenome</name>
    <dbReference type="NCBI Taxonomy" id="1070528"/>
    <lineage>
        <taxon>unclassified sequences</taxon>
        <taxon>metagenomes</taxon>
        <taxon>organismal metagenomes</taxon>
    </lineage>
</organism>
<reference evidence="1" key="1">
    <citation type="submission" date="2020-03" db="EMBL/GenBank/DDBJ databases">
        <title>The deep terrestrial virosphere.</title>
        <authorList>
            <person name="Holmfeldt K."/>
            <person name="Nilsson E."/>
            <person name="Simone D."/>
            <person name="Lopez-Fernandez M."/>
            <person name="Wu X."/>
            <person name="de Brujin I."/>
            <person name="Lundin D."/>
            <person name="Andersson A."/>
            <person name="Bertilsson S."/>
            <person name="Dopson M."/>
        </authorList>
    </citation>
    <scope>NUCLEOTIDE SEQUENCE</scope>
    <source>
        <strain evidence="1">MM415A00613</strain>
        <strain evidence="2">MM415B04876</strain>
    </source>
</reference>
<sequence>MKLIKLTSDDGQVLGIVRDYGRIERVDAQTDPAILDRLVNCFNACDGLSDASVKLMANGGTQAGNLVERTVAWSMFFSHNTRMARAFLEKGRAEIEKLKLKGDPV</sequence>
<dbReference type="EMBL" id="MT142443">
    <property type="protein sequence ID" value="QJA80991.1"/>
    <property type="molecule type" value="Genomic_DNA"/>
</dbReference>
<evidence type="ECO:0000313" key="2">
    <source>
        <dbReference type="EMBL" id="QJA96246.1"/>
    </source>
</evidence>
<name>A0A6M3KH79_9ZZZZ</name>
<proteinExistence type="predicted"/>
<dbReference type="EMBL" id="MT143382">
    <property type="protein sequence ID" value="QJA96246.1"/>
    <property type="molecule type" value="Genomic_DNA"/>
</dbReference>
<protein>
    <submittedName>
        <fullName evidence="1">Uncharacterized protein</fullName>
    </submittedName>
</protein>
<accession>A0A6M3KH79</accession>